<accession>A0AAW1MGG0</accession>
<dbReference type="EMBL" id="JASPKY010000049">
    <property type="protein sequence ID" value="KAK9745448.1"/>
    <property type="molecule type" value="Genomic_DNA"/>
</dbReference>
<evidence type="ECO:0000313" key="2">
    <source>
        <dbReference type="Proteomes" id="UP001458880"/>
    </source>
</evidence>
<name>A0AAW1MGG0_POPJA</name>
<protein>
    <recommendedName>
        <fullName evidence="3">Protein ANTAGONIST OF LIKE HETEROCHROMATIN PROTEIN 1-like</fullName>
    </recommendedName>
</protein>
<reference evidence="1 2" key="1">
    <citation type="journal article" date="2024" name="BMC Genomics">
        <title>De novo assembly and annotation of Popillia japonica's genome with initial clues to its potential as an invasive pest.</title>
        <authorList>
            <person name="Cucini C."/>
            <person name="Boschi S."/>
            <person name="Funari R."/>
            <person name="Cardaioli E."/>
            <person name="Iannotti N."/>
            <person name="Marturano G."/>
            <person name="Paoli F."/>
            <person name="Bruttini M."/>
            <person name="Carapelli A."/>
            <person name="Frati F."/>
            <person name="Nardi F."/>
        </authorList>
    </citation>
    <scope>NUCLEOTIDE SEQUENCE [LARGE SCALE GENOMIC DNA]</scope>
    <source>
        <strain evidence="1">DMR45628</strain>
    </source>
</reference>
<dbReference type="Proteomes" id="UP001458880">
    <property type="component" value="Unassembled WGS sequence"/>
</dbReference>
<organism evidence="1 2">
    <name type="scientific">Popillia japonica</name>
    <name type="common">Japanese beetle</name>
    <dbReference type="NCBI Taxonomy" id="7064"/>
    <lineage>
        <taxon>Eukaryota</taxon>
        <taxon>Metazoa</taxon>
        <taxon>Ecdysozoa</taxon>
        <taxon>Arthropoda</taxon>
        <taxon>Hexapoda</taxon>
        <taxon>Insecta</taxon>
        <taxon>Pterygota</taxon>
        <taxon>Neoptera</taxon>
        <taxon>Endopterygota</taxon>
        <taxon>Coleoptera</taxon>
        <taxon>Polyphaga</taxon>
        <taxon>Scarabaeiformia</taxon>
        <taxon>Scarabaeidae</taxon>
        <taxon>Rutelinae</taxon>
        <taxon>Popillia</taxon>
    </lineage>
</organism>
<dbReference type="AlphaFoldDB" id="A0AAW1MGG0"/>
<sequence length="571" mass="65945">MSKRSYTAIQVRLKSIGCKVLPSYHALIEAKKKCYPDLIEIMEVSAEINLQRIINHTVQRICEVQQEVLLQMKSELRNVCFLFKWGCDGGSGYSSYKQSFSQAIDKGEDTAIFVISMVPIQLYSVTKTKKHILWQNPTRSSTRYCRSIKILLKSIKILLKSETDQLIKTETIKVKLQVEHLQSVSAALRPGHTYHTPFRCDSGPMLLQESDRCGIGKRIEQFKRWFLATGDSFKTISFSYRLGRSTVCSIVHHTSRAVVEVLLKEVMPVPDVVKWNEIATEFWERWQFPNCIGAMDGKHVTIQAPKLSGSPALRVPLCSMAISYELKWQMLHYTFSRDARRYAAVAQDSGRREASRRHDFRRMVGVCVVKHCYGTKTSMHGFPNPKKDMEMFKKYGFWTEQSFVTYSISKATTFARFINPTATAFIPSYKSLLVNNFTVRHSIGSNCEDDRCNMLVTLEKIINQKISAQHEKPLAYVNIRTPNISREHSDLDSRSLVRYCSKNVPFHFIECQHSELIEHNVIKKFVRIIIYNYIKQVNRILIGKDKRKMDEATDDIFKQAIVMQNKNKTKK</sequence>
<evidence type="ECO:0000313" key="1">
    <source>
        <dbReference type="EMBL" id="KAK9745448.1"/>
    </source>
</evidence>
<evidence type="ECO:0008006" key="3">
    <source>
        <dbReference type="Google" id="ProtNLM"/>
    </source>
</evidence>
<keyword evidence="2" id="KW-1185">Reference proteome</keyword>
<comment type="caution">
    <text evidence="1">The sequence shown here is derived from an EMBL/GenBank/DDBJ whole genome shotgun (WGS) entry which is preliminary data.</text>
</comment>
<proteinExistence type="predicted"/>
<gene>
    <name evidence="1" type="ORF">QE152_g6951</name>
</gene>